<dbReference type="SUPFAM" id="SSF55811">
    <property type="entry name" value="Nudix"/>
    <property type="match status" value="1"/>
</dbReference>
<protein>
    <recommendedName>
        <fullName evidence="7">Nudix hydrolase domain-containing protein</fullName>
    </recommendedName>
</protein>
<reference evidence="9" key="1">
    <citation type="journal article" date="2019" name="Int. J. Syst. Evol. Microbiol.">
        <title>The Global Catalogue of Microorganisms (GCM) 10K type strain sequencing project: providing services to taxonomists for standard genome sequencing and annotation.</title>
        <authorList>
            <consortium name="The Broad Institute Genomics Platform"/>
            <consortium name="The Broad Institute Genome Sequencing Center for Infectious Disease"/>
            <person name="Wu L."/>
            <person name="Ma J."/>
        </authorList>
    </citation>
    <scope>NUCLEOTIDE SEQUENCE [LARGE SCALE GENOMIC DNA]</scope>
    <source>
        <strain evidence="9">JCM 16961</strain>
    </source>
</reference>
<gene>
    <name evidence="8" type="ORF">GCM10022377_16370</name>
</gene>
<evidence type="ECO:0000313" key="8">
    <source>
        <dbReference type="EMBL" id="GAA3703457.1"/>
    </source>
</evidence>
<dbReference type="CDD" id="cd03426">
    <property type="entry name" value="NUDIX_CoAse_Nudt7"/>
    <property type="match status" value="1"/>
</dbReference>
<dbReference type="PANTHER" id="PTHR12992">
    <property type="entry name" value="NUDIX HYDROLASE"/>
    <property type="match status" value="1"/>
</dbReference>
<evidence type="ECO:0000256" key="2">
    <source>
        <dbReference type="ARBA" id="ARBA00001946"/>
    </source>
</evidence>
<comment type="caution">
    <text evidence="8">The sequence shown here is derived from an EMBL/GenBank/DDBJ whole genome shotgun (WGS) entry which is preliminary data.</text>
</comment>
<comment type="cofactor">
    <cofactor evidence="1">
        <name>Mn(2+)</name>
        <dbReference type="ChEBI" id="CHEBI:29035"/>
    </cofactor>
</comment>
<name>A0ABP7DEV6_9MICC</name>
<evidence type="ECO:0000259" key="7">
    <source>
        <dbReference type="PROSITE" id="PS51462"/>
    </source>
</evidence>
<evidence type="ECO:0000256" key="6">
    <source>
        <dbReference type="ARBA" id="ARBA00023211"/>
    </source>
</evidence>
<evidence type="ECO:0000256" key="4">
    <source>
        <dbReference type="ARBA" id="ARBA00022801"/>
    </source>
</evidence>
<dbReference type="RefSeq" id="WP_344882704.1">
    <property type="nucleotide sequence ID" value="NZ_BAABCJ010000002.1"/>
</dbReference>
<dbReference type="Proteomes" id="UP001501536">
    <property type="component" value="Unassembled WGS sequence"/>
</dbReference>
<dbReference type="Gene3D" id="3.90.79.10">
    <property type="entry name" value="Nucleoside Triphosphate Pyrophosphohydrolase"/>
    <property type="match status" value="1"/>
</dbReference>
<dbReference type="InterPro" id="IPR045121">
    <property type="entry name" value="CoAse"/>
</dbReference>
<keyword evidence="5" id="KW-0460">Magnesium</keyword>
<evidence type="ECO:0000256" key="1">
    <source>
        <dbReference type="ARBA" id="ARBA00001936"/>
    </source>
</evidence>
<dbReference type="EMBL" id="BAABCJ010000002">
    <property type="protein sequence ID" value="GAA3703457.1"/>
    <property type="molecule type" value="Genomic_DNA"/>
</dbReference>
<keyword evidence="3" id="KW-0479">Metal-binding</keyword>
<proteinExistence type="predicted"/>
<feature type="domain" description="Nudix hydrolase" evidence="7">
    <location>
        <begin position="44"/>
        <end position="199"/>
    </location>
</feature>
<dbReference type="PANTHER" id="PTHR12992:SF11">
    <property type="entry name" value="MITOCHONDRIAL COENZYME A DIPHOSPHATASE NUDT8"/>
    <property type="match status" value="1"/>
</dbReference>
<dbReference type="InterPro" id="IPR000086">
    <property type="entry name" value="NUDIX_hydrolase_dom"/>
</dbReference>
<evidence type="ECO:0000313" key="9">
    <source>
        <dbReference type="Proteomes" id="UP001501536"/>
    </source>
</evidence>
<dbReference type="Pfam" id="PF00293">
    <property type="entry name" value="NUDIX"/>
    <property type="match status" value="1"/>
</dbReference>
<accession>A0ABP7DEV6</accession>
<evidence type="ECO:0000256" key="3">
    <source>
        <dbReference type="ARBA" id="ARBA00022723"/>
    </source>
</evidence>
<comment type="cofactor">
    <cofactor evidence="2">
        <name>Mg(2+)</name>
        <dbReference type="ChEBI" id="CHEBI:18420"/>
    </cofactor>
</comment>
<keyword evidence="4" id="KW-0378">Hydrolase</keyword>
<keyword evidence="6" id="KW-0464">Manganese</keyword>
<keyword evidence="9" id="KW-1185">Reference proteome</keyword>
<organism evidence="8 9">
    <name type="scientific">Zhihengliuella alba</name>
    <dbReference type="NCBI Taxonomy" id="547018"/>
    <lineage>
        <taxon>Bacteria</taxon>
        <taxon>Bacillati</taxon>
        <taxon>Actinomycetota</taxon>
        <taxon>Actinomycetes</taxon>
        <taxon>Micrococcales</taxon>
        <taxon>Micrococcaceae</taxon>
        <taxon>Zhihengliuella</taxon>
    </lineage>
</organism>
<dbReference type="InterPro" id="IPR015797">
    <property type="entry name" value="NUDIX_hydrolase-like_dom_sf"/>
</dbReference>
<dbReference type="PROSITE" id="PS51462">
    <property type="entry name" value="NUDIX"/>
    <property type="match status" value="1"/>
</dbReference>
<evidence type="ECO:0000256" key="5">
    <source>
        <dbReference type="ARBA" id="ARBA00022842"/>
    </source>
</evidence>
<sequence length="235" mass="25825">MTATARDVRAQLLRLAERHRVLRAEGADTRLPHQSSLAAADPAALRHAAVLILFGRLDERLAEHASEVVPEDLDLLFVERAATLRQHAGQVAFPGGKVDATDASVVGAALREAEEETGLDPAGVEVLGTLVDRELPVTDFLVTPVLGWWAEPSEVFVVDPAESAHVFRAPVADLLDPGNRVLTVLEHEGRRFEGPGFLVDGTLIWGFTALIVSSIFDELGWTREWDRTREHRVRR</sequence>